<proteinExistence type="predicted"/>
<dbReference type="Pfam" id="PF00106">
    <property type="entry name" value="adh_short"/>
    <property type="match status" value="1"/>
</dbReference>
<organism evidence="1">
    <name type="scientific">Arion vulgaris</name>
    <dbReference type="NCBI Taxonomy" id="1028688"/>
    <lineage>
        <taxon>Eukaryota</taxon>
        <taxon>Metazoa</taxon>
        <taxon>Spiralia</taxon>
        <taxon>Lophotrochozoa</taxon>
        <taxon>Mollusca</taxon>
        <taxon>Gastropoda</taxon>
        <taxon>Heterobranchia</taxon>
        <taxon>Euthyneura</taxon>
        <taxon>Panpulmonata</taxon>
        <taxon>Eupulmonata</taxon>
        <taxon>Stylommatophora</taxon>
        <taxon>Helicina</taxon>
        <taxon>Arionoidea</taxon>
        <taxon>Arionidae</taxon>
        <taxon>Arion</taxon>
    </lineage>
</organism>
<evidence type="ECO:0000313" key="2">
    <source>
        <dbReference type="EMBL" id="CEK91083.1"/>
    </source>
</evidence>
<dbReference type="PANTHER" id="PTHR43975">
    <property type="entry name" value="ZGC:101858"/>
    <property type="match status" value="1"/>
</dbReference>
<reference evidence="1" key="1">
    <citation type="submission" date="2014-12" db="EMBL/GenBank/DDBJ databases">
        <title>Insight into the proteome of Arion vulgaris.</title>
        <authorList>
            <person name="Aradska J."/>
            <person name="Bulat T."/>
            <person name="Smidak R."/>
            <person name="Sarate P."/>
            <person name="Gangsoo J."/>
            <person name="Sialana F."/>
            <person name="Bilban M."/>
            <person name="Lubec G."/>
        </authorList>
    </citation>
    <scope>NUCLEOTIDE SEQUENCE</scope>
    <source>
        <tissue evidence="1">Skin</tissue>
    </source>
</reference>
<dbReference type="PRINTS" id="PR00081">
    <property type="entry name" value="GDHRDH"/>
</dbReference>
<dbReference type="PANTHER" id="PTHR43975:SF2">
    <property type="entry name" value="EG:BACR7A4.14 PROTEIN-RELATED"/>
    <property type="match status" value="1"/>
</dbReference>
<feature type="non-terminal residue" evidence="1">
    <location>
        <position position="115"/>
    </location>
</feature>
<dbReference type="Gene3D" id="3.40.50.720">
    <property type="entry name" value="NAD(P)-binding Rossmann-like Domain"/>
    <property type="match status" value="1"/>
</dbReference>
<dbReference type="SUPFAM" id="SSF51735">
    <property type="entry name" value="NAD(P)-binding Rossmann-fold domains"/>
    <property type="match status" value="1"/>
</dbReference>
<dbReference type="InterPro" id="IPR036291">
    <property type="entry name" value="NAD(P)-bd_dom_sf"/>
</dbReference>
<dbReference type="InterPro" id="IPR002347">
    <property type="entry name" value="SDR_fam"/>
</dbReference>
<protein>
    <submittedName>
        <fullName evidence="1">Uncharacterized protein</fullName>
    </submittedName>
</protein>
<evidence type="ECO:0000313" key="1">
    <source>
        <dbReference type="EMBL" id="CEK91076.1"/>
    </source>
</evidence>
<sequence>MVSLFRNKVVIVTGASSGFGEAISIKFASQGAKVVLCGRDRSRLNSVYDKVVKVSGGHEDMFLAIEGDLNEHAVRKEIIDKTIAKFGRLDILVANAGVTSSKQALLYCSEETYDE</sequence>
<name>A0A0B7BFJ6_9EUPU</name>
<dbReference type="AlphaFoldDB" id="A0A0B7BFJ6"/>
<accession>A0A0B7BFJ6</accession>
<gene>
    <name evidence="1" type="primary">ORF180845</name>
    <name evidence="2" type="synonym">ORF180872</name>
</gene>
<dbReference type="EMBL" id="HACG01044211">
    <property type="protein sequence ID" value="CEK91076.1"/>
    <property type="molecule type" value="Transcribed_RNA"/>
</dbReference>
<dbReference type="EMBL" id="HACG01044218">
    <property type="protein sequence ID" value="CEK91083.1"/>
    <property type="molecule type" value="Transcribed_RNA"/>
</dbReference>